<proteinExistence type="inferred from homology"/>
<organism evidence="9 10">
    <name type="scientific">Schaalia hyovaginalis</name>
    <dbReference type="NCBI Taxonomy" id="29316"/>
    <lineage>
        <taxon>Bacteria</taxon>
        <taxon>Bacillati</taxon>
        <taxon>Actinomycetota</taxon>
        <taxon>Actinomycetes</taxon>
        <taxon>Actinomycetales</taxon>
        <taxon>Actinomycetaceae</taxon>
        <taxon>Schaalia</taxon>
    </lineage>
</organism>
<dbReference type="SMART" id="SM00852">
    <property type="entry name" value="MoCF_biosynth"/>
    <property type="match status" value="1"/>
</dbReference>
<accession>A0A923E2R2</accession>
<dbReference type="InterPro" id="IPR036688">
    <property type="entry name" value="MoeA_C_domain_IV_sf"/>
</dbReference>
<dbReference type="AlphaFoldDB" id="A0A923E2R2"/>
<dbReference type="Proteomes" id="UP000617426">
    <property type="component" value="Unassembled WGS sequence"/>
</dbReference>
<dbReference type="PANTHER" id="PTHR10192">
    <property type="entry name" value="MOLYBDOPTERIN BIOSYNTHESIS PROTEIN"/>
    <property type="match status" value="1"/>
</dbReference>
<dbReference type="SUPFAM" id="SSF63867">
    <property type="entry name" value="MoeA C-terminal domain-like"/>
    <property type="match status" value="1"/>
</dbReference>
<reference evidence="9" key="1">
    <citation type="submission" date="2020-08" db="EMBL/GenBank/DDBJ databases">
        <title>Sequencing the genomes of 1000 actinobacteria strains.</title>
        <authorList>
            <person name="Klenk H.-P."/>
        </authorList>
    </citation>
    <scope>NUCLEOTIDE SEQUENCE</scope>
    <source>
        <strain evidence="9">DSM 10695</strain>
    </source>
</reference>
<evidence type="ECO:0000313" key="10">
    <source>
        <dbReference type="Proteomes" id="UP000617426"/>
    </source>
</evidence>
<dbReference type="Gene3D" id="2.170.190.11">
    <property type="entry name" value="Molybdopterin biosynthesis moea protein, domain 3"/>
    <property type="match status" value="1"/>
</dbReference>
<evidence type="ECO:0000256" key="1">
    <source>
        <dbReference type="ARBA" id="ARBA00002901"/>
    </source>
</evidence>
<feature type="domain" description="MoaB/Mog" evidence="8">
    <location>
        <begin position="194"/>
        <end position="334"/>
    </location>
</feature>
<dbReference type="InterPro" id="IPR001453">
    <property type="entry name" value="MoaB/Mog_dom"/>
</dbReference>
<gene>
    <name evidence="9" type="ORF">HD592_000378</name>
</gene>
<evidence type="ECO:0000256" key="4">
    <source>
        <dbReference type="ARBA" id="ARBA00022505"/>
    </source>
</evidence>
<dbReference type="InterPro" id="IPR005110">
    <property type="entry name" value="MoeA_linker/N"/>
</dbReference>
<dbReference type="SUPFAM" id="SSF53218">
    <property type="entry name" value="Molybdenum cofactor biosynthesis proteins"/>
    <property type="match status" value="1"/>
</dbReference>
<dbReference type="Gene3D" id="2.40.340.10">
    <property type="entry name" value="MoeA, C-terminal, domain IV"/>
    <property type="match status" value="1"/>
</dbReference>
<dbReference type="GO" id="GO:0061599">
    <property type="term" value="F:molybdopterin molybdotransferase activity"/>
    <property type="evidence" value="ECO:0007669"/>
    <property type="project" value="UniProtKB-UniRule"/>
</dbReference>
<keyword evidence="7" id="KW-0460">Magnesium</keyword>
<keyword evidence="7" id="KW-0479">Metal-binding</keyword>
<dbReference type="InterPro" id="IPR036135">
    <property type="entry name" value="MoeA_linker/N_sf"/>
</dbReference>
<dbReference type="EC" id="2.10.1.1" evidence="7"/>
<dbReference type="FunFam" id="2.170.190.11:FF:000001">
    <property type="entry name" value="Molybdopterin molybdenumtransferase"/>
    <property type="match status" value="1"/>
</dbReference>
<keyword evidence="7 9" id="KW-0808">Transferase</keyword>
<evidence type="ECO:0000256" key="5">
    <source>
        <dbReference type="ARBA" id="ARBA00023150"/>
    </source>
</evidence>
<dbReference type="InterPro" id="IPR038987">
    <property type="entry name" value="MoeA-like"/>
</dbReference>
<dbReference type="Gene3D" id="3.40.980.10">
    <property type="entry name" value="MoaB/Mog-like domain"/>
    <property type="match status" value="1"/>
</dbReference>
<dbReference type="InterPro" id="IPR036425">
    <property type="entry name" value="MoaB/Mog-like_dom_sf"/>
</dbReference>
<dbReference type="GO" id="GO:0006777">
    <property type="term" value="P:Mo-molybdopterin cofactor biosynthetic process"/>
    <property type="evidence" value="ECO:0007669"/>
    <property type="project" value="UniProtKB-UniRule"/>
</dbReference>
<dbReference type="RefSeq" id="WP_184451481.1">
    <property type="nucleotide sequence ID" value="NZ_JACHMK010000001.1"/>
</dbReference>
<dbReference type="InterPro" id="IPR005111">
    <property type="entry name" value="MoeA_C_domain_IV"/>
</dbReference>
<dbReference type="Pfam" id="PF03454">
    <property type="entry name" value="MoeA_C"/>
    <property type="match status" value="1"/>
</dbReference>
<comment type="pathway">
    <text evidence="2 7">Cofactor biosynthesis; molybdopterin biosynthesis.</text>
</comment>
<comment type="similarity">
    <text evidence="3 7">Belongs to the MoeA family.</text>
</comment>
<dbReference type="PANTHER" id="PTHR10192:SF5">
    <property type="entry name" value="GEPHYRIN"/>
    <property type="match status" value="1"/>
</dbReference>
<dbReference type="Gene3D" id="3.90.105.10">
    <property type="entry name" value="Molybdopterin biosynthesis moea protein, domain 2"/>
    <property type="match status" value="1"/>
</dbReference>
<comment type="catalytic activity">
    <reaction evidence="6">
        <text>adenylyl-molybdopterin + molybdate = Mo-molybdopterin + AMP + H(+)</text>
        <dbReference type="Rhea" id="RHEA:35047"/>
        <dbReference type="ChEBI" id="CHEBI:15378"/>
        <dbReference type="ChEBI" id="CHEBI:36264"/>
        <dbReference type="ChEBI" id="CHEBI:62727"/>
        <dbReference type="ChEBI" id="CHEBI:71302"/>
        <dbReference type="ChEBI" id="CHEBI:456215"/>
        <dbReference type="EC" id="2.10.1.1"/>
    </reaction>
</comment>
<comment type="caution">
    <text evidence="9">The sequence shown here is derived from an EMBL/GenBank/DDBJ whole genome shotgun (WGS) entry which is preliminary data.</text>
</comment>
<comment type="cofactor">
    <cofactor evidence="7">
        <name>Mg(2+)</name>
        <dbReference type="ChEBI" id="CHEBI:18420"/>
    </cofactor>
</comment>
<dbReference type="SUPFAM" id="SSF63882">
    <property type="entry name" value="MoeA N-terminal region -like"/>
    <property type="match status" value="1"/>
</dbReference>
<dbReference type="Pfam" id="PF00994">
    <property type="entry name" value="MoCF_biosynth"/>
    <property type="match status" value="1"/>
</dbReference>
<dbReference type="CDD" id="cd00887">
    <property type="entry name" value="MoeA"/>
    <property type="match status" value="1"/>
</dbReference>
<evidence type="ECO:0000256" key="6">
    <source>
        <dbReference type="ARBA" id="ARBA00047317"/>
    </source>
</evidence>
<dbReference type="Pfam" id="PF03453">
    <property type="entry name" value="MoeA_N"/>
    <property type="match status" value="1"/>
</dbReference>
<evidence type="ECO:0000259" key="8">
    <source>
        <dbReference type="SMART" id="SM00852"/>
    </source>
</evidence>
<dbReference type="NCBIfam" id="NF045515">
    <property type="entry name" value="Glp_gephyrin"/>
    <property type="match status" value="1"/>
</dbReference>
<comment type="function">
    <text evidence="1 7">Catalyzes the insertion of molybdate into adenylated molybdopterin with the concomitant release of AMP.</text>
</comment>
<keyword evidence="4 7" id="KW-0500">Molybdenum</keyword>
<dbReference type="EMBL" id="JACHMK010000001">
    <property type="protein sequence ID" value="MBB6333813.1"/>
    <property type="molecule type" value="Genomic_DNA"/>
</dbReference>
<evidence type="ECO:0000256" key="2">
    <source>
        <dbReference type="ARBA" id="ARBA00005046"/>
    </source>
</evidence>
<keyword evidence="10" id="KW-1185">Reference proteome</keyword>
<keyword evidence="5 7" id="KW-0501">Molybdenum cofactor biosynthesis</keyword>
<evidence type="ECO:0000256" key="3">
    <source>
        <dbReference type="ARBA" id="ARBA00010763"/>
    </source>
</evidence>
<dbReference type="GO" id="GO:0046872">
    <property type="term" value="F:metal ion binding"/>
    <property type="evidence" value="ECO:0007669"/>
    <property type="project" value="UniProtKB-UniRule"/>
</dbReference>
<name>A0A923E2R2_9ACTO</name>
<protein>
    <recommendedName>
        <fullName evidence="7">Molybdopterin molybdenumtransferase</fullName>
        <ecNumber evidence="7">2.10.1.1</ecNumber>
    </recommendedName>
</protein>
<dbReference type="GO" id="GO:0005829">
    <property type="term" value="C:cytosol"/>
    <property type="evidence" value="ECO:0007669"/>
    <property type="project" value="TreeGrafter"/>
</dbReference>
<sequence length="442" mass="44568">MSAHSGGHDPALAIDEHRARIEAALPRLAPVELPLERCRGLVLAAPVRARVPVPAFTNSAMDGFAVRAADLVSGADGVVDLPVAGDVPAGDSRANVLAPGTAWRIMTGAPLPMGADTVVRVERTDHGPGIAIPPSRVRILNPVAAGADVRCRGEAIDEGALVLPEGARLGAGALAAVAAAGVGSLLVRRRPRIVVVATGSELVAPGEPLGPGRIPDSNGPMLAALVEESGAEVVARLTVRDDPAALLRLLASAPEADLILTAGGISQGAYEVVRLAIGGHGDFHHVAQQPGGPQGIGVLPLGPSRLPVPALCLPGNPVSVFVSFHVYVAGALEAMAGLRPDASGATAPLLVPGVAAAAWSSPARKTQFVPARAVAADEGALEVAPVHVLGSGSHLATALASASHLALVPEDIDRVASGDLLDLIPVLRNAPSAPATRRREAP</sequence>
<evidence type="ECO:0000313" key="9">
    <source>
        <dbReference type="EMBL" id="MBB6333813.1"/>
    </source>
</evidence>
<evidence type="ECO:0000256" key="7">
    <source>
        <dbReference type="RuleBase" id="RU365090"/>
    </source>
</evidence>